<reference evidence="1" key="1">
    <citation type="submission" date="2021-06" db="EMBL/GenBank/DDBJ databases">
        <authorList>
            <person name="Kallberg Y."/>
            <person name="Tangrot J."/>
            <person name="Rosling A."/>
        </authorList>
    </citation>
    <scope>NUCLEOTIDE SEQUENCE</scope>
    <source>
        <strain evidence="1">IL203A</strain>
    </source>
</reference>
<gene>
    <name evidence="1" type="ORF">DHETER_LOCUS9321</name>
</gene>
<dbReference type="EMBL" id="CAJVPU010016201">
    <property type="protein sequence ID" value="CAG8651544.1"/>
    <property type="molecule type" value="Genomic_DNA"/>
</dbReference>
<comment type="caution">
    <text evidence="1">The sequence shown here is derived from an EMBL/GenBank/DDBJ whole genome shotgun (WGS) entry which is preliminary data.</text>
</comment>
<evidence type="ECO:0000313" key="1">
    <source>
        <dbReference type="EMBL" id="CAG8651544.1"/>
    </source>
</evidence>
<keyword evidence="2" id="KW-1185">Reference proteome</keyword>
<organism evidence="1 2">
    <name type="scientific">Dentiscutata heterogama</name>
    <dbReference type="NCBI Taxonomy" id="1316150"/>
    <lineage>
        <taxon>Eukaryota</taxon>
        <taxon>Fungi</taxon>
        <taxon>Fungi incertae sedis</taxon>
        <taxon>Mucoromycota</taxon>
        <taxon>Glomeromycotina</taxon>
        <taxon>Glomeromycetes</taxon>
        <taxon>Diversisporales</taxon>
        <taxon>Gigasporaceae</taxon>
        <taxon>Dentiscutata</taxon>
    </lineage>
</organism>
<name>A0ACA9NFI4_9GLOM</name>
<accession>A0ACA9NFI4</accession>
<protein>
    <submittedName>
        <fullName evidence="1">12588_t:CDS:1</fullName>
    </submittedName>
</protein>
<sequence length="80" mass="9303">MSSEDPSLFSDFDESIIVSAARELFGLYSMKDSLIFINRPDVITHTGMKLEDYRFRLMRRTQTLAETCYWLGQKPFGTVK</sequence>
<feature type="non-terminal residue" evidence="1">
    <location>
        <position position="80"/>
    </location>
</feature>
<evidence type="ECO:0000313" key="2">
    <source>
        <dbReference type="Proteomes" id="UP000789702"/>
    </source>
</evidence>
<proteinExistence type="predicted"/>
<dbReference type="Proteomes" id="UP000789702">
    <property type="component" value="Unassembled WGS sequence"/>
</dbReference>